<name>A0ABS7AMS4_9CLOT</name>
<evidence type="ECO:0000256" key="1">
    <source>
        <dbReference type="SAM" id="Coils"/>
    </source>
</evidence>
<gene>
    <name evidence="2" type="ORF">KYD98_02705</name>
</gene>
<comment type="caution">
    <text evidence="2">The sequence shown here is derived from an EMBL/GenBank/DDBJ whole genome shotgun (WGS) entry which is preliminary data.</text>
</comment>
<dbReference type="EMBL" id="JAHXPT010000002">
    <property type="protein sequence ID" value="MBW6408991.1"/>
    <property type="molecule type" value="Genomic_DNA"/>
</dbReference>
<dbReference type="RefSeq" id="WP_219778053.1">
    <property type="nucleotide sequence ID" value="NZ_JAHXPT010000002.1"/>
</dbReference>
<protein>
    <submittedName>
        <fullName evidence="2">Uncharacterized protein</fullName>
    </submittedName>
</protein>
<reference evidence="2 3" key="1">
    <citation type="submission" date="2021-07" db="EMBL/GenBank/DDBJ databases">
        <title>Clostridium weizhouense sp. nov., an anaerobic bacterium isolated from activated sludge of Petroleum wastewater.</title>
        <authorList>
            <person name="Li Q."/>
        </authorList>
    </citation>
    <scope>NUCLEOTIDE SEQUENCE [LARGE SCALE GENOMIC DNA]</scope>
    <source>
        <strain evidence="2 3">YB-6</strain>
    </source>
</reference>
<evidence type="ECO:0000313" key="2">
    <source>
        <dbReference type="EMBL" id="MBW6408991.1"/>
    </source>
</evidence>
<organism evidence="2 3">
    <name type="scientific">Clostridium weizhouense</name>
    <dbReference type="NCBI Taxonomy" id="2859781"/>
    <lineage>
        <taxon>Bacteria</taxon>
        <taxon>Bacillati</taxon>
        <taxon>Bacillota</taxon>
        <taxon>Clostridia</taxon>
        <taxon>Eubacteriales</taxon>
        <taxon>Clostridiaceae</taxon>
        <taxon>Clostridium</taxon>
    </lineage>
</organism>
<evidence type="ECO:0000313" key="3">
    <source>
        <dbReference type="Proteomes" id="UP001519921"/>
    </source>
</evidence>
<proteinExistence type="predicted"/>
<sequence>MSKFLINLSYKDCCILKHALRDKLKLKKNVYEGLKMLDDCDHGFLSKESKNELKECEEENKTLERFTEEIERNKENHHMKAR</sequence>
<feature type="coiled-coil region" evidence="1">
    <location>
        <begin position="46"/>
        <end position="76"/>
    </location>
</feature>
<accession>A0ABS7AMS4</accession>
<keyword evidence="1" id="KW-0175">Coiled coil</keyword>
<dbReference type="Proteomes" id="UP001519921">
    <property type="component" value="Unassembled WGS sequence"/>
</dbReference>
<keyword evidence="3" id="KW-1185">Reference proteome</keyword>